<keyword evidence="5 13" id="KW-0547">Nucleotide-binding</keyword>
<dbReference type="GO" id="GO:0008360">
    <property type="term" value="P:regulation of cell shape"/>
    <property type="evidence" value="ECO:0007669"/>
    <property type="project" value="UniProtKB-KW"/>
</dbReference>
<dbReference type="AlphaFoldDB" id="A0A850HMR7"/>
<dbReference type="Proteomes" id="UP000528555">
    <property type="component" value="Unassembled WGS sequence"/>
</dbReference>
<evidence type="ECO:0000256" key="4">
    <source>
        <dbReference type="ARBA" id="ARBA00022598"/>
    </source>
</evidence>
<dbReference type="InterPro" id="IPR005905">
    <property type="entry name" value="D_ala_D_ala"/>
</dbReference>
<dbReference type="EMBL" id="JAAITX010000006">
    <property type="protein sequence ID" value="NVH58899.1"/>
    <property type="molecule type" value="Genomic_DNA"/>
</dbReference>
<dbReference type="PROSITE" id="PS00843">
    <property type="entry name" value="DALA_DALA_LIGASE_1"/>
    <property type="match status" value="1"/>
</dbReference>
<dbReference type="InterPro" id="IPR011127">
    <property type="entry name" value="Dala_Dala_lig_N"/>
</dbReference>
<evidence type="ECO:0000256" key="8">
    <source>
        <dbReference type="ARBA" id="ARBA00022984"/>
    </source>
</evidence>
<comment type="similarity">
    <text evidence="2 10">Belongs to the D-alanine--D-alanine ligase family.</text>
</comment>
<dbReference type="PANTHER" id="PTHR23132">
    <property type="entry name" value="D-ALANINE--D-ALANINE LIGASE"/>
    <property type="match status" value="1"/>
</dbReference>
<evidence type="ECO:0000256" key="13">
    <source>
        <dbReference type="PROSITE-ProRule" id="PRU00409"/>
    </source>
</evidence>
<keyword evidence="12" id="KW-0464">Manganese</keyword>
<dbReference type="Proteomes" id="UP000701680">
    <property type="component" value="Unassembled WGS sequence"/>
</dbReference>
<dbReference type="GO" id="GO:0009252">
    <property type="term" value="P:peptidoglycan biosynthetic process"/>
    <property type="evidence" value="ECO:0007669"/>
    <property type="project" value="UniProtKB-UniRule"/>
</dbReference>
<dbReference type="Pfam" id="PF01820">
    <property type="entry name" value="Dala_Dala_lig_N"/>
    <property type="match status" value="1"/>
</dbReference>
<comment type="caution">
    <text evidence="16">The sequence shown here is derived from an EMBL/GenBank/DDBJ whole genome shotgun (WGS) entry which is preliminary data.</text>
</comment>
<dbReference type="InterPro" id="IPR016185">
    <property type="entry name" value="PreATP-grasp_dom_sf"/>
</dbReference>
<comment type="function">
    <text evidence="10">Cell wall formation.</text>
</comment>
<evidence type="ECO:0000256" key="2">
    <source>
        <dbReference type="ARBA" id="ARBA00010871"/>
    </source>
</evidence>
<gene>
    <name evidence="10" type="primary">ddl</name>
    <name evidence="16" type="ORF">G5A66_09630</name>
    <name evidence="15" type="ORF">G5A75_09655</name>
</gene>
<proteinExistence type="inferred from homology"/>
<keyword evidence="4 10" id="KW-0436">Ligase</keyword>
<comment type="catalytic activity">
    <reaction evidence="10">
        <text>2 D-alanine + ATP = D-alanyl-D-alanine + ADP + phosphate + H(+)</text>
        <dbReference type="Rhea" id="RHEA:11224"/>
        <dbReference type="ChEBI" id="CHEBI:15378"/>
        <dbReference type="ChEBI" id="CHEBI:30616"/>
        <dbReference type="ChEBI" id="CHEBI:43474"/>
        <dbReference type="ChEBI" id="CHEBI:57416"/>
        <dbReference type="ChEBI" id="CHEBI:57822"/>
        <dbReference type="ChEBI" id="CHEBI:456216"/>
        <dbReference type="EC" id="6.3.2.4"/>
    </reaction>
</comment>
<evidence type="ECO:0000256" key="12">
    <source>
        <dbReference type="PIRSR" id="PIRSR039102-3"/>
    </source>
</evidence>
<dbReference type="SUPFAM" id="SSF56059">
    <property type="entry name" value="Glutathione synthetase ATP-binding domain-like"/>
    <property type="match status" value="1"/>
</dbReference>
<dbReference type="HAMAP" id="MF_00047">
    <property type="entry name" value="Dala_Dala_lig"/>
    <property type="match status" value="1"/>
</dbReference>
<protein>
    <recommendedName>
        <fullName evidence="10">D-alanine--D-alanine ligase</fullName>
        <ecNumber evidence="10">6.3.2.4</ecNumber>
    </recommendedName>
    <alternativeName>
        <fullName evidence="10">D-Ala-D-Ala ligase</fullName>
    </alternativeName>
    <alternativeName>
        <fullName evidence="10">D-alanylalanine synthetase</fullName>
    </alternativeName>
</protein>
<dbReference type="NCBIfam" id="NF002378">
    <property type="entry name" value="PRK01372.1"/>
    <property type="match status" value="1"/>
</dbReference>
<dbReference type="RefSeq" id="WP_173814918.1">
    <property type="nucleotide sequence ID" value="NZ_JAAITX010000006.1"/>
</dbReference>
<dbReference type="InterPro" id="IPR011095">
    <property type="entry name" value="Dala_Dala_lig_C"/>
</dbReference>
<dbReference type="EC" id="6.3.2.4" evidence="10"/>
<keyword evidence="3 10" id="KW-0963">Cytoplasm</keyword>
<keyword evidence="17" id="KW-1185">Reference proteome</keyword>
<dbReference type="InterPro" id="IPR011761">
    <property type="entry name" value="ATP-grasp"/>
</dbReference>
<dbReference type="GO" id="GO:0008716">
    <property type="term" value="F:D-alanine-D-alanine ligase activity"/>
    <property type="evidence" value="ECO:0007669"/>
    <property type="project" value="UniProtKB-UniRule"/>
</dbReference>
<keyword evidence="12" id="KW-0460">Magnesium</keyword>
<dbReference type="GO" id="GO:0005737">
    <property type="term" value="C:cytoplasm"/>
    <property type="evidence" value="ECO:0007669"/>
    <property type="project" value="UniProtKB-SubCell"/>
</dbReference>
<evidence type="ECO:0000256" key="10">
    <source>
        <dbReference type="HAMAP-Rule" id="MF_00047"/>
    </source>
</evidence>
<evidence type="ECO:0000313" key="15">
    <source>
        <dbReference type="EMBL" id="NSK15126.1"/>
    </source>
</evidence>
<dbReference type="Gene3D" id="3.30.1490.20">
    <property type="entry name" value="ATP-grasp fold, A domain"/>
    <property type="match status" value="1"/>
</dbReference>
<dbReference type="InterPro" id="IPR000291">
    <property type="entry name" value="D-Ala_lig_Van_CS"/>
</dbReference>
<reference evidence="16" key="2">
    <citation type="submission" date="2020-02" db="EMBL/GenBank/DDBJ databases">
        <authorList>
            <person name="Littmann E."/>
            <person name="Sorbara M."/>
        </authorList>
    </citation>
    <scope>NUCLEOTIDE SEQUENCE</scope>
    <source>
        <strain evidence="16">MSK.17.11</strain>
        <strain evidence="15">MSK.17.38</strain>
    </source>
</reference>
<dbReference type="InterPro" id="IPR013815">
    <property type="entry name" value="ATP_grasp_subdomain_1"/>
</dbReference>
<keyword evidence="8 10" id="KW-0573">Peptidoglycan synthesis</keyword>
<dbReference type="SMART" id="SM01209">
    <property type="entry name" value="GARS_A"/>
    <property type="match status" value="1"/>
</dbReference>
<dbReference type="UniPathway" id="UPA00219"/>
<evidence type="ECO:0000256" key="11">
    <source>
        <dbReference type="PIRSR" id="PIRSR039102-1"/>
    </source>
</evidence>
<dbReference type="PIRSF" id="PIRSF039102">
    <property type="entry name" value="Ddl/VanB"/>
    <property type="match status" value="1"/>
</dbReference>
<evidence type="ECO:0000256" key="9">
    <source>
        <dbReference type="ARBA" id="ARBA00023316"/>
    </source>
</evidence>
<dbReference type="Gene3D" id="3.30.470.20">
    <property type="entry name" value="ATP-grasp fold, B domain"/>
    <property type="match status" value="1"/>
</dbReference>
<evidence type="ECO:0000256" key="3">
    <source>
        <dbReference type="ARBA" id="ARBA00022490"/>
    </source>
</evidence>
<dbReference type="Gene3D" id="3.40.50.20">
    <property type="match status" value="1"/>
</dbReference>
<dbReference type="PANTHER" id="PTHR23132:SF23">
    <property type="entry name" value="D-ALANINE--D-ALANINE LIGASE B"/>
    <property type="match status" value="1"/>
</dbReference>
<feature type="domain" description="ATP-grasp" evidence="14">
    <location>
        <begin position="147"/>
        <end position="347"/>
    </location>
</feature>
<comment type="cofactor">
    <cofactor evidence="12">
        <name>Mg(2+)</name>
        <dbReference type="ChEBI" id="CHEBI:18420"/>
    </cofactor>
    <cofactor evidence="12">
        <name>Mn(2+)</name>
        <dbReference type="ChEBI" id="CHEBI:29035"/>
    </cofactor>
    <text evidence="12">Binds 2 magnesium or manganese ions per subunit.</text>
</comment>
<feature type="active site" evidence="11">
    <location>
        <position position="13"/>
    </location>
</feature>
<accession>A0A850HMR7</accession>
<evidence type="ECO:0000259" key="14">
    <source>
        <dbReference type="PROSITE" id="PS50975"/>
    </source>
</evidence>
<reference evidence="17 18" key="1">
    <citation type="journal article" date="2020" name="Cell Host Microbe">
        <title>Functional and Genomic Variation between Human-Derived Isolates of Lachnospiraceae Reveals Inter- and Intra-Species Diversity.</title>
        <authorList>
            <person name="Sorbara M.T."/>
            <person name="Littmann E.R."/>
            <person name="Fontana E."/>
            <person name="Moody T.U."/>
            <person name="Kohout C.E."/>
            <person name="Gjonbalaj M."/>
            <person name="Eaton V."/>
            <person name="Seok R."/>
            <person name="Leiner I.M."/>
            <person name="Pamer E.G."/>
        </authorList>
    </citation>
    <scope>NUCLEOTIDE SEQUENCE [LARGE SCALE GENOMIC DNA]</scope>
    <source>
        <strain evidence="16 17">MSK.17.11</strain>
        <strain evidence="15 18">MSK.17.38</strain>
    </source>
</reference>
<dbReference type="GO" id="GO:0005524">
    <property type="term" value="F:ATP binding"/>
    <property type="evidence" value="ECO:0007669"/>
    <property type="project" value="UniProtKB-UniRule"/>
</dbReference>
<evidence type="ECO:0000313" key="16">
    <source>
        <dbReference type="EMBL" id="NVH58899.1"/>
    </source>
</evidence>
<evidence type="ECO:0000313" key="18">
    <source>
        <dbReference type="Proteomes" id="UP000701680"/>
    </source>
</evidence>
<feature type="binding site" evidence="12">
    <location>
        <position position="314"/>
    </location>
    <ligand>
        <name>Mg(2+)</name>
        <dbReference type="ChEBI" id="CHEBI:18420"/>
        <label>1</label>
    </ligand>
</feature>
<evidence type="ECO:0000256" key="7">
    <source>
        <dbReference type="ARBA" id="ARBA00022960"/>
    </source>
</evidence>
<comment type="pathway">
    <text evidence="10">Cell wall biogenesis; peptidoglycan biosynthesis.</text>
</comment>
<keyword evidence="9 10" id="KW-0961">Cell wall biogenesis/degradation</keyword>
<organism evidence="16 17">
    <name type="scientific">Dorea phocaeensis</name>
    <dbReference type="NCBI Taxonomy" id="2040291"/>
    <lineage>
        <taxon>Bacteria</taxon>
        <taxon>Bacillati</taxon>
        <taxon>Bacillota</taxon>
        <taxon>Clostridia</taxon>
        <taxon>Lachnospirales</taxon>
        <taxon>Lachnospiraceae</taxon>
        <taxon>Dorea</taxon>
    </lineage>
</organism>
<feature type="binding site" evidence="12">
    <location>
        <position position="316"/>
    </location>
    <ligand>
        <name>Mg(2+)</name>
        <dbReference type="ChEBI" id="CHEBI:18420"/>
        <label>2</label>
    </ligand>
</feature>
<evidence type="ECO:0000256" key="5">
    <source>
        <dbReference type="ARBA" id="ARBA00022741"/>
    </source>
</evidence>
<feature type="binding site" evidence="12">
    <location>
        <position position="300"/>
    </location>
    <ligand>
        <name>Mg(2+)</name>
        <dbReference type="ChEBI" id="CHEBI:18420"/>
        <label>1</label>
    </ligand>
</feature>
<dbReference type="Pfam" id="PF07478">
    <property type="entry name" value="Dala_Dala_lig_C"/>
    <property type="match status" value="1"/>
</dbReference>
<dbReference type="GO" id="GO:0071555">
    <property type="term" value="P:cell wall organization"/>
    <property type="evidence" value="ECO:0007669"/>
    <property type="project" value="UniProtKB-KW"/>
</dbReference>
<sequence length="367" mass="39972">MKIIVLAGGLSPERDVSLISGAGICRTLRERGHQAFLLDVFFGLPYDPDRLEEVFSLPDSGLSIAEGIKTTTPDLAALKAARPDQSDCYLGPNVIELCRMADITFMALHGSVGENGKLQATFDILGIKYTGPNSLGCSLSMNKLVAKQVFKMSRVPTPRGTSLTAATKDTPLSELGYYLPLVIKPCSGGSSIGVYIVHTEEEYTEAIRRSFEEDQQDEVVIEPYLKGREYACGLIAGKALPLVEIIPKDGIFNYENKYQTGGATELCPPQSLDIKTQKKMQRAAEKAFAALRMDVYSRADFIVDESDGKFYCLEMNGLPGMTPASLLPKAAEAIGIEYGDLCEIIIDQSFKARYTHTPGRTLEGGKS</sequence>
<feature type="active site" evidence="11">
    <location>
        <position position="325"/>
    </location>
</feature>
<name>A0A850HMR7_9FIRM</name>
<evidence type="ECO:0000256" key="6">
    <source>
        <dbReference type="ARBA" id="ARBA00022840"/>
    </source>
</evidence>
<keyword evidence="12" id="KW-0479">Metal-binding</keyword>
<evidence type="ECO:0000313" key="17">
    <source>
        <dbReference type="Proteomes" id="UP000528555"/>
    </source>
</evidence>
<keyword evidence="7 10" id="KW-0133">Cell shape</keyword>
<dbReference type="SUPFAM" id="SSF52440">
    <property type="entry name" value="PreATP-grasp domain"/>
    <property type="match status" value="1"/>
</dbReference>
<feature type="active site" evidence="11">
    <location>
        <position position="190"/>
    </location>
</feature>
<evidence type="ECO:0000256" key="1">
    <source>
        <dbReference type="ARBA" id="ARBA00004496"/>
    </source>
</evidence>
<dbReference type="PROSITE" id="PS50975">
    <property type="entry name" value="ATP_GRASP"/>
    <property type="match status" value="1"/>
</dbReference>
<dbReference type="GO" id="GO:0046872">
    <property type="term" value="F:metal ion binding"/>
    <property type="evidence" value="ECO:0007669"/>
    <property type="project" value="UniProtKB-KW"/>
</dbReference>
<feature type="binding site" evidence="12">
    <location>
        <position position="314"/>
    </location>
    <ligand>
        <name>Mg(2+)</name>
        <dbReference type="ChEBI" id="CHEBI:18420"/>
        <label>2</label>
    </ligand>
</feature>
<dbReference type="EMBL" id="JAAIUO010000006">
    <property type="protein sequence ID" value="NSK15126.1"/>
    <property type="molecule type" value="Genomic_DNA"/>
</dbReference>
<comment type="subcellular location">
    <subcellularLocation>
        <location evidence="1 10">Cytoplasm</location>
    </subcellularLocation>
</comment>
<keyword evidence="6 13" id="KW-0067">ATP-binding</keyword>